<feature type="region of interest" description="Disordered" evidence="6">
    <location>
        <begin position="16"/>
        <end position="41"/>
    </location>
</feature>
<feature type="transmembrane region" description="Helical" evidence="7">
    <location>
        <begin position="233"/>
        <end position="257"/>
    </location>
</feature>
<dbReference type="OrthoDB" id="67004at2759"/>
<gene>
    <name evidence="9" type="ordered locus">Bathy15g00480</name>
</gene>
<keyword evidence="3 7" id="KW-0812">Transmembrane</keyword>
<evidence type="ECO:0000256" key="4">
    <source>
        <dbReference type="ARBA" id="ARBA00022989"/>
    </source>
</evidence>
<dbReference type="InterPro" id="IPR005115">
    <property type="entry name" value="Gly_transporter"/>
</dbReference>
<feature type="transmembrane region" description="Helical" evidence="7">
    <location>
        <begin position="331"/>
        <end position="351"/>
    </location>
</feature>
<dbReference type="PANTHER" id="PTHR30506:SF3">
    <property type="entry name" value="UPF0126 INNER MEMBRANE PROTEIN YADS-RELATED"/>
    <property type="match status" value="1"/>
</dbReference>
<comment type="subcellular location">
    <subcellularLocation>
        <location evidence="1">Cell membrane</location>
        <topology evidence="1">Multi-pass membrane protein</topology>
    </subcellularLocation>
</comment>
<evidence type="ECO:0000259" key="8">
    <source>
        <dbReference type="Pfam" id="PF03458"/>
    </source>
</evidence>
<sequence length="435" mass="47020">MLSQPFLKVVSSSSIRSRSNSYNNNNNISVSASARDRQNSVVRGGGLSEVVVLRREKRRRRRSNDAALVVASTNTLRTEDVFCGCSSKSRLYRLKVCPGKGGGGGGSSSSLSSSDFNVFAAKTTDDDDDDDAKESYGGDEEKQEQKFFDVHALKHFCALGVFFTGLLYIAYALLPHVGYTTAHPPNTENLMVKTFQSLSTLQAAEWLRFVDLFGTGVFAHGGVIAAGKRGLDLLGCVVVGCVTAMGGGTIRGALIGIEGAHPVFWIAEPEYLIVALVASFFTFFFWPKVLSKEVRESKAMETALNWLDALSLGGFCIIGANAALVRNLGPLLAVALSAITCTGGGVVRDVFLRQPVRVLHSHAELYGTTAIAGAAVYTVFACWFPGVSHNLRCLLAASTTVFLRWRAWKRGLKLPMYSDVNPDFGDYISIAQRDV</sequence>
<keyword evidence="10" id="KW-1185">Reference proteome</keyword>
<dbReference type="Proteomes" id="UP000198341">
    <property type="component" value="Chromosome 15"/>
</dbReference>
<evidence type="ECO:0000256" key="7">
    <source>
        <dbReference type="SAM" id="Phobius"/>
    </source>
</evidence>
<dbReference type="GO" id="GO:0005886">
    <property type="term" value="C:plasma membrane"/>
    <property type="evidence" value="ECO:0007669"/>
    <property type="project" value="UniProtKB-SubCell"/>
</dbReference>
<name>K8EPI8_9CHLO</name>
<evidence type="ECO:0000313" key="9">
    <source>
        <dbReference type="EMBL" id="CCO19859.1"/>
    </source>
</evidence>
<feature type="transmembrane region" description="Helical" evidence="7">
    <location>
        <begin position="206"/>
        <end position="226"/>
    </location>
</feature>
<organism evidence="9 10">
    <name type="scientific">Bathycoccus prasinos</name>
    <dbReference type="NCBI Taxonomy" id="41875"/>
    <lineage>
        <taxon>Eukaryota</taxon>
        <taxon>Viridiplantae</taxon>
        <taxon>Chlorophyta</taxon>
        <taxon>Mamiellophyceae</taxon>
        <taxon>Mamiellales</taxon>
        <taxon>Bathycoccaceae</taxon>
        <taxon>Bathycoccus</taxon>
    </lineage>
</organism>
<dbReference type="RefSeq" id="XP_007508773.1">
    <property type="nucleotide sequence ID" value="XM_007508711.1"/>
</dbReference>
<feature type="transmembrane region" description="Helical" evidence="7">
    <location>
        <begin position="156"/>
        <end position="174"/>
    </location>
</feature>
<evidence type="ECO:0000256" key="3">
    <source>
        <dbReference type="ARBA" id="ARBA00022692"/>
    </source>
</evidence>
<proteinExistence type="predicted"/>
<feature type="compositionally biased region" description="Low complexity" evidence="6">
    <location>
        <begin position="16"/>
        <end position="33"/>
    </location>
</feature>
<accession>K8EPI8</accession>
<keyword evidence="5 7" id="KW-0472">Membrane</keyword>
<protein>
    <recommendedName>
        <fullName evidence="8">Glycine transporter domain-containing protein</fullName>
    </recommendedName>
</protein>
<feature type="transmembrane region" description="Helical" evidence="7">
    <location>
        <begin position="363"/>
        <end position="383"/>
    </location>
</feature>
<evidence type="ECO:0000256" key="5">
    <source>
        <dbReference type="ARBA" id="ARBA00023136"/>
    </source>
</evidence>
<evidence type="ECO:0000313" key="10">
    <source>
        <dbReference type="Proteomes" id="UP000198341"/>
    </source>
</evidence>
<keyword evidence="2" id="KW-1003">Cell membrane</keyword>
<evidence type="ECO:0000256" key="6">
    <source>
        <dbReference type="SAM" id="MobiDB-lite"/>
    </source>
</evidence>
<feature type="transmembrane region" description="Helical" evidence="7">
    <location>
        <begin position="263"/>
        <end position="286"/>
    </location>
</feature>
<dbReference type="eggNOG" id="ENOG502S8TB">
    <property type="taxonomic scope" value="Eukaryota"/>
</dbReference>
<evidence type="ECO:0000256" key="2">
    <source>
        <dbReference type="ARBA" id="ARBA00022475"/>
    </source>
</evidence>
<evidence type="ECO:0000256" key="1">
    <source>
        <dbReference type="ARBA" id="ARBA00004651"/>
    </source>
</evidence>
<keyword evidence="4 7" id="KW-1133">Transmembrane helix</keyword>
<feature type="transmembrane region" description="Helical" evidence="7">
    <location>
        <begin position="306"/>
        <end position="325"/>
    </location>
</feature>
<dbReference type="EMBL" id="FO082264">
    <property type="protein sequence ID" value="CCO19859.1"/>
    <property type="molecule type" value="Genomic_DNA"/>
</dbReference>
<feature type="domain" description="Glycine transporter" evidence="8">
    <location>
        <begin position="306"/>
        <end position="380"/>
    </location>
</feature>
<dbReference type="AlphaFoldDB" id="K8EPI8"/>
<reference evidence="9 10" key="1">
    <citation type="submission" date="2011-10" db="EMBL/GenBank/DDBJ databases">
        <authorList>
            <person name="Genoscope - CEA"/>
        </authorList>
    </citation>
    <scope>NUCLEOTIDE SEQUENCE [LARGE SCALE GENOMIC DNA]</scope>
    <source>
        <strain evidence="9 10">RCC 1105</strain>
    </source>
</reference>
<dbReference type="GeneID" id="19011536"/>
<dbReference type="PANTHER" id="PTHR30506">
    <property type="entry name" value="INNER MEMBRANE PROTEIN"/>
    <property type="match status" value="1"/>
</dbReference>
<dbReference type="KEGG" id="bpg:Bathy15g00480"/>
<dbReference type="Pfam" id="PF03458">
    <property type="entry name" value="Gly_transporter"/>
    <property type="match status" value="2"/>
</dbReference>
<feature type="domain" description="Glycine transporter" evidence="8">
    <location>
        <begin position="209"/>
        <end position="286"/>
    </location>
</feature>